<dbReference type="PANTHER" id="PTHR44489:SF11">
    <property type="entry name" value="WD REPEAT DOMAIN 86"/>
    <property type="match status" value="1"/>
</dbReference>
<reference evidence="1" key="1">
    <citation type="submission" date="2023-04" db="EMBL/GenBank/DDBJ databases">
        <authorList>
            <person name="Vijverberg K."/>
            <person name="Xiong W."/>
            <person name="Schranz E."/>
        </authorList>
    </citation>
    <scope>NUCLEOTIDE SEQUENCE</scope>
</reference>
<evidence type="ECO:0000313" key="2">
    <source>
        <dbReference type="Proteomes" id="UP001177003"/>
    </source>
</evidence>
<dbReference type="InterPro" id="IPR036322">
    <property type="entry name" value="WD40_repeat_dom_sf"/>
</dbReference>
<accession>A0AA35V0S3</accession>
<keyword evidence="2" id="KW-1185">Reference proteome</keyword>
<name>A0AA35V0S3_LACSI</name>
<dbReference type="InterPro" id="IPR015943">
    <property type="entry name" value="WD40/YVTN_repeat-like_dom_sf"/>
</dbReference>
<dbReference type="Proteomes" id="UP001177003">
    <property type="component" value="Chromosome 1"/>
</dbReference>
<dbReference type="SUPFAM" id="SSF50978">
    <property type="entry name" value="WD40 repeat-like"/>
    <property type="match status" value="1"/>
</dbReference>
<gene>
    <name evidence="1" type="ORF">LSALG_LOCUS9102</name>
</gene>
<dbReference type="AlphaFoldDB" id="A0AA35V0S3"/>
<proteinExistence type="predicted"/>
<dbReference type="PANTHER" id="PTHR44489">
    <property type="match status" value="1"/>
</dbReference>
<dbReference type="EMBL" id="OX465077">
    <property type="protein sequence ID" value="CAI9268691.1"/>
    <property type="molecule type" value="Genomic_DNA"/>
</dbReference>
<protein>
    <submittedName>
        <fullName evidence="1">Uncharacterized protein</fullName>
    </submittedName>
</protein>
<organism evidence="1 2">
    <name type="scientific">Lactuca saligna</name>
    <name type="common">Willowleaf lettuce</name>
    <dbReference type="NCBI Taxonomy" id="75948"/>
    <lineage>
        <taxon>Eukaryota</taxon>
        <taxon>Viridiplantae</taxon>
        <taxon>Streptophyta</taxon>
        <taxon>Embryophyta</taxon>
        <taxon>Tracheophyta</taxon>
        <taxon>Spermatophyta</taxon>
        <taxon>Magnoliopsida</taxon>
        <taxon>eudicotyledons</taxon>
        <taxon>Gunneridae</taxon>
        <taxon>Pentapetalae</taxon>
        <taxon>asterids</taxon>
        <taxon>campanulids</taxon>
        <taxon>Asterales</taxon>
        <taxon>Asteraceae</taxon>
        <taxon>Cichorioideae</taxon>
        <taxon>Cichorieae</taxon>
        <taxon>Lactucinae</taxon>
        <taxon>Lactuca</taxon>
    </lineage>
</organism>
<dbReference type="InterPro" id="IPR044715">
    <property type="entry name" value="WDR86-like"/>
</dbReference>
<dbReference type="Gene3D" id="2.130.10.10">
    <property type="entry name" value="YVTN repeat-like/Quinoprotein amine dehydrogenase"/>
    <property type="match status" value="1"/>
</dbReference>
<sequence length="246" mass="28380">MSWICKSDLRNRNKEIIKNKSQTICVVKTDLPIVECNMMMQLGSLMMDQVGMKIEKAMESDDTLQDLLIYGANLTFVDFSDVTFYEMEMKGQKPVYDGWMEEHHWSLQVEVEGGIQDAKLLKGKSIVFGSVIPREFETISRDKCGCRNAQSWWLYHGFHIPQYRIAVGGGFLFSSSFDKTVNVWSLQGLNRIHTFKGDEHKVMAIVYVNREAPICISADNRGEIFIWAIKVPFKENAFKRLNEEKD</sequence>
<evidence type="ECO:0000313" key="1">
    <source>
        <dbReference type="EMBL" id="CAI9268691.1"/>
    </source>
</evidence>